<dbReference type="InterPro" id="IPR045254">
    <property type="entry name" value="Nit1/2_C-N_Hydrolase"/>
</dbReference>
<dbReference type="PROSITE" id="PS50263">
    <property type="entry name" value="CN_HYDROLASE"/>
    <property type="match status" value="1"/>
</dbReference>
<organism evidence="4">
    <name type="scientific">Magnetococcus massalia (strain MO-1)</name>
    <dbReference type="NCBI Taxonomy" id="451514"/>
    <lineage>
        <taxon>Bacteria</taxon>
        <taxon>Pseudomonadati</taxon>
        <taxon>Pseudomonadota</taxon>
        <taxon>Magnetococcia</taxon>
        <taxon>Magnetococcales</taxon>
        <taxon>Magnetococcaceae</taxon>
        <taxon>Magnetococcus</taxon>
    </lineage>
</organism>
<evidence type="ECO:0000256" key="2">
    <source>
        <dbReference type="ARBA" id="ARBA00022801"/>
    </source>
</evidence>
<dbReference type="PANTHER" id="PTHR23088:SF27">
    <property type="entry name" value="DEAMINATED GLUTATHIONE AMIDASE"/>
    <property type="match status" value="1"/>
</dbReference>
<feature type="domain" description="CN hydrolase" evidence="3">
    <location>
        <begin position="17"/>
        <end position="270"/>
    </location>
</feature>
<dbReference type="Gene3D" id="3.60.110.10">
    <property type="entry name" value="Carbon-nitrogen hydrolase"/>
    <property type="match status" value="1"/>
</dbReference>
<sequence length="288" mass="31690">MTREAEQGSQESAPQPVLAAVIQTNSGNDRNHNLARAEAMLEEAAAAGAKLLVLPENFSFFGEDEAEKRAMREDPERSPSLQMVQAFAQRHGAWVVAGTIPLDVGPAQPGEPDRVGNTSFVIDGEGQVAARYDKIHLFDVTLGGNEGYRESDIIRPGRNPVLVDTPFGRMGLTVCYDLRFPELYRALAEEGAEILTCPAAFTLTTGHVHWELLLRARAVENFCHMLAPNQWGRHPGNRKTYGHSMIIEPWGTVLGRAADGEGVALGYLDPKRTARCRRQIPCLDHRVL</sequence>
<dbReference type="Pfam" id="PF00795">
    <property type="entry name" value="CN_hydrolase"/>
    <property type="match status" value="1"/>
</dbReference>
<dbReference type="InterPro" id="IPR036526">
    <property type="entry name" value="C-N_Hydrolase_sf"/>
</dbReference>
<dbReference type="InterPro" id="IPR003010">
    <property type="entry name" value="C-N_Hydrolase"/>
</dbReference>
<proteinExistence type="inferred from homology"/>
<dbReference type="CDD" id="cd07572">
    <property type="entry name" value="nit"/>
    <property type="match status" value="1"/>
</dbReference>
<keyword evidence="2 4" id="KW-0378">Hydrolase</keyword>
<evidence type="ECO:0000259" key="3">
    <source>
        <dbReference type="PROSITE" id="PS50263"/>
    </source>
</evidence>
<dbReference type="SUPFAM" id="SSF56317">
    <property type="entry name" value="Carbon-nitrogen hydrolase"/>
    <property type="match status" value="1"/>
</dbReference>
<evidence type="ECO:0000256" key="1">
    <source>
        <dbReference type="ARBA" id="ARBA00010613"/>
    </source>
</evidence>
<dbReference type="EC" id="3.5.1.53" evidence="4"/>
<gene>
    <name evidence="4" type="ORF">MAGMO_2634</name>
</gene>
<protein>
    <submittedName>
        <fullName evidence="4">Putative N-carbamoylputrescine amidase</fullName>
        <ecNumber evidence="4">3.5.1.53</ecNumber>
    </submittedName>
</protein>
<evidence type="ECO:0000313" key="4">
    <source>
        <dbReference type="EMBL" id="CRH06789.1"/>
    </source>
</evidence>
<name>A0A1S7LKW6_MAGMO</name>
<dbReference type="InterPro" id="IPR001110">
    <property type="entry name" value="UPF0012_CS"/>
</dbReference>
<dbReference type="AlphaFoldDB" id="A0A1S7LKW6"/>
<dbReference type="EMBL" id="LO017727">
    <property type="protein sequence ID" value="CRH06789.1"/>
    <property type="molecule type" value="Genomic_DNA"/>
</dbReference>
<dbReference type="GO" id="GO:0050126">
    <property type="term" value="F:N-carbamoylputrescine amidase activity"/>
    <property type="evidence" value="ECO:0007669"/>
    <property type="project" value="UniProtKB-EC"/>
</dbReference>
<dbReference type="PANTHER" id="PTHR23088">
    <property type="entry name" value="NITRILASE-RELATED"/>
    <property type="match status" value="1"/>
</dbReference>
<accession>A0A1S7LKW6</accession>
<comment type="similarity">
    <text evidence="1">Belongs to the carbon-nitrogen hydrolase superfamily. NIT1/NIT2 family.</text>
</comment>
<reference evidence="4" key="1">
    <citation type="submission" date="2015-04" db="EMBL/GenBank/DDBJ databases">
        <authorList>
            <person name="Syromyatnikov M.Y."/>
            <person name="Popov V.N."/>
        </authorList>
    </citation>
    <scope>NUCLEOTIDE SEQUENCE</scope>
    <source>
        <strain evidence="4">MO-1</strain>
    </source>
</reference>
<dbReference type="PROSITE" id="PS01227">
    <property type="entry name" value="UPF0012"/>
    <property type="match status" value="1"/>
</dbReference>